<gene>
    <name evidence="1" type="ORF">C8J24_3162</name>
</gene>
<organism evidence="1 2">
    <name type="scientific">Sphingomonas aerolata</name>
    <dbReference type="NCBI Taxonomy" id="185951"/>
    <lineage>
        <taxon>Bacteria</taxon>
        <taxon>Pseudomonadati</taxon>
        <taxon>Pseudomonadota</taxon>
        <taxon>Alphaproteobacteria</taxon>
        <taxon>Sphingomonadales</taxon>
        <taxon>Sphingomonadaceae</taxon>
        <taxon>Sphingomonas</taxon>
    </lineage>
</organism>
<dbReference type="AlphaFoldDB" id="A0A2T4YNF5"/>
<evidence type="ECO:0000313" key="1">
    <source>
        <dbReference type="EMBL" id="PTM44945.1"/>
    </source>
</evidence>
<reference evidence="1 2" key="1">
    <citation type="submission" date="2018-04" db="EMBL/GenBank/DDBJ databases">
        <title>Genomic Encyclopedia of Type Strains, Phase III (KMG-III): the genomes of soil and plant-associated and newly described type strains.</title>
        <authorList>
            <person name="Whitman W."/>
        </authorList>
    </citation>
    <scope>NUCLEOTIDE SEQUENCE [LARGE SCALE GENOMIC DNA]</scope>
    <source>
        <strain evidence="1 2">NW12</strain>
    </source>
</reference>
<name>A0A2T4YNF5_9SPHN</name>
<evidence type="ECO:0000313" key="2">
    <source>
        <dbReference type="Proteomes" id="UP000240996"/>
    </source>
</evidence>
<keyword evidence="2" id="KW-1185">Reference proteome</keyword>
<dbReference type="EMBL" id="PZZN01000003">
    <property type="protein sequence ID" value="PTM44945.1"/>
    <property type="molecule type" value="Genomic_DNA"/>
</dbReference>
<proteinExistence type="predicted"/>
<sequence length="64" mass="7278">MTDQDDDRPPQTGGAGEAAYFHARADWHERRASVATDASTVTLHRRFARLYRARAADPLVYEYP</sequence>
<accession>A0A2T4YNF5</accession>
<dbReference type="RefSeq" id="WP_056676852.1">
    <property type="nucleotide sequence ID" value="NZ_PZZN01000003.1"/>
</dbReference>
<protein>
    <submittedName>
        <fullName evidence="1">Uncharacterized protein</fullName>
    </submittedName>
</protein>
<dbReference type="Proteomes" id="UP000240996">
    <property type="component" value="Unassembled WGS sequence"/>
</dbReference>
<comment type="caution">
    <text evidence="1">The sequence shown here is derived from an EMBL/GenBank/DDBJ whole genome shotgun (WGS) entry which is preliminary data.</text>
</comment>